<keyword evidence="2" id="KW-1185">Reference proteome</keyword>
<gene>
    <name evidence="1" type="ORF">OCH7691_03677</name>
</gene>
<dbReference type="InParanoid" id="A0A1Y5TV47"/>
<name>A0A1Y5TV47_9PROT</name>
<dbReference type="Gene3D" id="3.40.50.10600">
    <property type="entry name" value="SpoIIaa-like domains"/>
    <property type="match status" value="1"/>
</dbReference>
<dbReference type="EMBL" id="FWFR01000003">
    <property type="protein sequence ID" value="SLN73897.1"/>
    <property type="molecule type" value="Genomic_DNA"/>
</dbReference>
<evidence type="ECO:0000313" key="1">
    <source>
        <dbReference type="EMBL" id="SLN73897.1"/>
    </source>
</evidence>
<dbReference type="InterPro" id="IPR038396">
    <property type="entry name" value="SpoIIAA-like_sf"/>
</dbReference>
<evidence type="ECO:0008006" key="3">
    <source>
        <dbReference type="Google" id="ProtNLM"/>
    </source>
</evidence>
<accession>A0A1Y5TV47</accession>
<dbReference type="InterPro" id="IPR021866">
    <property type="entry name" value="SpoIIAA-like"/>
</dbReference>
<reference evidence="1 2" key="1">
    <citation type="submission" date="2017-03" db="EMBL/GenBank/DDBJ databases">
        <authorList>
            <person name="Afonso C.L."/>
            <person name="Miller P.J."/>
            <person name="Scott M.A."/>
            <person name="Spackman E."/>
            <person name="Goraichik I."/>
            <person name="Dimitrov K.M."/>
            <person name="Suarez D.L."/>
            <person name="Swayne D.E."/>
        </authorList>
    </citation>
    <scope>NUCLEOTIDE SEQUENCE [LARGE SCALE GENOMIC DNA]</scope>
    <source>
        <strain evidence="1 2">CECT 7691</strain>
    </source>
</reference>
<dbReference type="AlphaFoldDB" id="A0A1Y5TV47"/>
<dbReference type="SUPFAM" id="SSF52091">
    <property type="entry name" value="SpoIIaa-like"/>
    <property type="match status" value="1"/>
</dbReference>
<organism evidence="1 2">
    <name type="scientific">Oceanibacterium hippocampi</name>
    <dbReference type="NCBI Taxonomy" id="745714"/>
    <lineage>
        <taxon>Bacteria</taxon>
        <taxon>Pseudomonadati</taxon>
        <taxon>Pseudomonadota</taxon>
        <taxon>Alphaproteobacteria</taxon>
        <taxon>Sneathiellales</taxon>
        <taxon>Sneathiellaceae</taxon>
        <taxon>Oceanibacterium</taxon>
    </lineage>
</organism>
<proteinExistence type="predicted"/>
<sequence length="125" mass="14391">MFEILAESTPDILAIRISGKLDKSDYDRLHPWLDQRLHEQPRPAMLIVMEDFRGWDSLGAVVEDIKLDMAHHDDLRRIAMVGDQAWQKWMAMIAVPFVSAEIRYFDANEIDLARIWLRGSGNGNG</sequence>
<dbReference type="Pfam" id="PF11964">
    <property type="entry name" value="SpoIIAA-like"/>
    <property type="match status" value="1"/>
</dbReference>
<dbReference type="Proteomes" id="UP000193200">
    <property type="component" value="Unassembled WGS sequence"/>
</dbReference>
<protein>
    <recommendedName>
        <fullName evidence="3">SpoIIAA-like protein</fullName>
    </recommendedName>
</protein>
<dbReference type="InterPro" id="IPR036513">
    <property type="entry name" value="STAS_dom_sf"/>
</dbReference>
<evidence type="ECO:0000313" key="2">
    <source>
        <dbReference type="Proteomes" id="UP000193200"/>
    </source>
</evidence>
<dbReference type="RefSeq" id="WP_176245152.1">
    <property type="nucleotide sequence ID" value="NZ_FWFR01000003.1"/>
</dbReference>